<feature type="domain" description="Transferrin receptor-like dimerisation" evidence="1">
    <location>
        <begin position="1"/>
        <end position="79"/>
    </location>
</feature>
<dbReference type="InterPro" id="IPR007365">
    <property type="entry name" value="TFR-like_dimer_dom"/>
</dbReference>
<dbReference type="Pfam" id="PF04253">
    <property type="entry name" value="TFR_dimer"/>
    <property type="match status" value="1"/>
</dbReference>
<dbReference type="PANTHER" id="PTHR10404:SF77">
    <property type="entry name" value="GLUTAMATE CARBOXYPEPTIDASE 2 HOMOLOG"/>
    <property type="match status" value="1"/>
</dbReference>
<dbReference type="PANTHER" id="PTHR10404">
    <property type="entry name" value="N-ACETYLATED-ALPHA-LINKED ACIDIC DIPEPTIDASE"/>
    <property type="match status" value="1"/>
</dbReference>
<organism evidence="2 3">
    <name type="scientific">Mya arenaria</name>
    <name type="common">Soft-shell clam</name>
    <dbReference type="NCBI Taxonomy" id="6604"/>
    <lineage>
        <taxon>Eukaryota</taxon>
        <taxon>Metazoa</taxon>
        <taxon>Spiralia</taxon>
        <taxon>Lophotrochozoa</taxon>
        <taxon>Mollusca</taxon>
        <taxon>Bivalvia</taxon>
        <taxon>Autobranchia</taxon>
        <taxon>Heteroconchia</taxon>
        <taxon>Euheterodonta</taxon>
        <taxon>Imparidentia</taxon>
        <taxon>Neoheterodontei</taxon>
        <taxon>Myida</taxon>
        <taxon>Myoidea</taxon>
        <taxon>Myidae</taxon>
        <taxon>Mya</taxon>
    </lineage>
</organism>
<protein>
    <submittedName>
        <fullName evidence="2">FOLH1-like protein</fullName>
    </submittedName>
</protein>
<dbReference type="InterPro" id="IPR039373">
    <property type="entry name" value="Peptidase_M28B"/>
</dbReference>
<dbReference type="Gene3D" id="1.20.930.40">
    <property type="entry name" value="Transferrin receptor-like, dimerisation domain"/>
    <property type="match status" value="1"/>
</dbReference>
<evidence type="ECO:0000313" key="3">
    <source>
        <dbReference type="Proteomes" id="UP001164746"/>
    </source>
</evidence>
<proteinExistence type="predicted"/>
<dbReference type="SUPFAM" id="SSF47672">
    <property type="entry name" value="Transferrin receptor-like dimerisation domain"/>
    <property type="match status" value="1"/>
</dbReference>
<evidence type="ECO:0000313" key="2">
    <source>
        <dbReference type="EMBL" id="WAR19898.1"/>
    </source>
</evidence>
<keyword evidence="3" id="KW-1185">Reference proteome</keyword>
<name>A0ABY7FGP8_MYAAR</name>
<dbReference type="InterPro" id="IPR036757">
    <property type="entry name" value="TFR-like_dimer_dom_sf"/>
</dbReference>
<dbReference type="EMBL" id="CP111022">
    <property type="protein sequence ID" value="WAR19898.1"/>
    <property type="molecule type" value="Genomic_DNA"/>
</dbReference>
<accession>A0ABY7FGP8</accession>
<gene>
    <name evidence="2" type="ORF">MAR_001736</name>
</gene>
<sequence length="89" mass="10050">MQLDRAFLDPAGLPGRRLKRHILLAESSIDTYSGSSFPGLSDALTEISLGRNVTEQWEIVRQHFSVILFTIQSAASTLRDVTDFMVEYY</sequence>
<reference evidence="2" key="1">
    <citation type="submission" date="2022-11" db="EMBL/GenBank/DDBJ databases">
        <title>Centuries of genome instability and evolution in soft-shell clam transmissible cancer (bioRxiv).</title>
        <authorList>
            <person name="Hart S.F.M."/>
            <person name="Yonemitsu M.A."/>
            <person name="Giersch R.M."/>
            <person name="Beal B.F."/>
            <person name="Arriagada G."/>
            <person name="Davis B.W."/>
            <person name="Ostrander E.A."/>
            <person name="Goff S.P."/>
            <person name="Metzger M.J."/>
        </authorList>
    </citation>
    <scope>NUCLEOTIDE SEQUENCE</scope>
    <source>
        <strain evidence="2">MELC-2E11</strain>
        <tissue evidence="2">Siphon/mantle</tissue>
    </source>
</reference>
<dbReference type="Proteomes" id="UP001164746">
    <property type="component" value="Chromosome 11"/>
</dbReference>
<evidence type="ECO:0000259" key="1">
    <source>
        <dbReference type="Pfam" id="PF04253"/>
    </source>
</evidence>